<dbReference type="Pfam" id="PF13439">
    <property type="entry name" value="Glyco_transf_4"/>
    <property type="match status" value="1"/>
</dbReference>
<name>A0A517T304_9BACT</name>
<evidence type="ECO:0000313" key="5">
    <source>
        <dbReference type="Proteomes" id="UP000315003"/>
    </source>
</evidence>
<dbReference type="Proteomes" id="UP000315003">
    <property type="component" value="Chromosome"/>
</dbReference>
<accession>A0A517T304</accession>
<dbReference type="EC" id="2.4.-.-" evidence="4"/>
<dbReference type="CDD" id="cd03811">
    <property type="entry name" value="GT4_GT28_WabH-like"/>
    <property type="match status" value="1"/>
</dbReference>
<dbReference type="RefSeq" id="WP_145277738.1">
    <property type="nucleotide sequence ID" value="NZ_CP036272.1"/>
</dbReference>
<organism evidence="4 5">
    <name type="scientific">Stieleria bergensis</name>
    <dbReference type="NCBI Taxonomy" id="2528025"/>
    <lineage>
        <taxon>Bacteria</taxon>
        <taxon>Pseudomonadati</taxon>
        <taxon>Planctomycetota</taxon>
        <taxon>Planctomycetia</taxon>
        <taxon>Pirellulales</taxon>
        <taxon>Pirellulaceae</taxon>
        <taxon>Stieleria</taxon>
    </lineage>
</organism>
<evidence type="ECO:0000259" key="3">
    <source>
        <dbReference type="Pfam" id="PF13439"/>
    </source>
</evidence>
<reference evidence="4 5" key="1">
    <citation type="submission" date="2019-02" db="EMBL/GenBank/DDBJ databases">
        <title>Deep-cultivation of Planctomycetes and their phenomic and genomic characterization uncovers novel biology.</title>
        <authorList>
            <person name="Wiegand S."/>
            <person name="Jogler M."/>
            <person name="Boedeker C."/>
            <person name="Pinto D."/>
            <person name="Vollmers J."/>
            <person name="Rivas-Marin E."/>
            <person name="Kohn T."/>
            <person name="Peeters S.H."/>
            <person name="Heuer A."/>
            <person name="Rast P."/>
            <person name="Oberbeckmann S."/>
            <person name="Bunk B."/>
            <person name="Jeske O."/>
            <person name="Meyerdierks A."/>
            <person name="Storesund J.E."/>
            <person name="Kallscheuer N."/>
            <person name="Luecker S."/>
            <person name="Lage O.M."/>
            <person name="Pohl T."/>
            <person name="Merkel B.J."/>
            <person name="Hornburger P."/>
            <person name="Mueller R.-W."/>
            <person name="Bruemmer F."/>
            <person name="Labrenz M."/>
            <person name="Spormann A.M."/>
            <person name="Op den Camp H."/>
            <person name="Overmann J."/>
            <person name="Amann R."/>
            <person name="Jetten M.S.M."/>
            <person name="Mascher T."/>
            <person name="Medema M.H."/>
            <person name="Devos D.P."/>
            <person name="Kaster A.-K."/>
            <person name="Ovreas L."/>
            <person name="Rohde M."/>
            <person name="Galperin M.Y."/>
            <person name="Jogler C."/>
        </authorList>
    </citation>
    <scope>NUCLEOTIDE SEQUENCE [LARGE SCALE GENOMIC DNA]</scope>
    <source>
        <strain evidence="4 5">SV_7m_r</strain>
    </source>
</reference>
<keyword evidence="2 4" id="KW-0808">Transferase</keyword>
<feature type="domain" description="Glycosyltransferase subfamily 4-like N-terminal" evidence="3">
    <location>
        <begin position="30"/>
        <end position="207"/>
    </location>
</feature>
<evidence type="ECO:0000313" key="4">
    <source>
        <dbReference type="EMBL" id="QDT62759.1"/>
    </source>
</evidence>
<evidence type="ECO:0000256" key="1">
    <source>
        <dbReference type="ARBA" id="ARBA00022676"/>
    </source>
</evidence>
<dbReference type="AlphaFoldDB" id="A0A517T304"/>
<dbReference type="SUPFAM" id="SSF53756">
    <property type="entry name" value="UDP-Glycosyltransferase/glycogen phosphorylase"/>
    <property type="match status" value="1"/>
</dbReference>
<keyword evidence="5" id="KW-1185">Reference proteome</keyword>
<dbReference type="Pfam" id="PF13692">
    <property type="entry name" value="Glyco_trans_1_4"/>
    <property type="match status" value="1"/>
</dbReference>
<dbReference type="InterPro" id="IPR028098">
    <property type="entry name" value="Glyco_trans_4-like_N"/>
</dbReference>
<dbReference type="PANTHER" id="PTHR12526">
    <property type="entry name" value="GLYCOSYLTRANSFERASE"/>
    <property type="match status" value="1"/>
</dbReference>
<gene>
    <name evidence="4" type="primary">tuaC_2</name>
    <name evidence="4" type="ORF">SV7mr_53100</name>
</gene>
<sequence length="409" mass="44957">MPTSDSTADIASTSSPPTRVLLMAGSMEGGGSERQVLLLAKHLDRSRFEPHLYLSNRSGKFLDQVPDDVPIHAFDQQPQKRIFFERIPGQALRRQASFLASVVAAQQIQVLYDRTFHMSMLAGTLPKVNSALAAKLHRVATIVSLPHLAVPMLEPRYLWLKRRRLAQAYRLAQSVVAVSQQAAASAAGFYKLPPDLVQVIRNPVDRAQIQRDAEVGFEFDRPNHTHLVCVGRMSEEKGHMDLLAAIPDVIKQWPETLPEPMFHFIGDGELYGTIQRHLDQQQLSGAVQMPGSVASAAPIIAAADAVILPSRFEGMPNVALESFALGTPLIATRAGGTLELQGDQPTAFWANPKNPTSLSRAILEFANQPHQADQHVMAAMAILAKNHDLTKTVKQIESLLQPKQRQEAP</sequence>
<proteinExistence type="predicted"/>
<protein>
    <submittedName>
        <fullName evidence="4">Teichuronic acid biosynthesis glycosyltransferase TuaC</fullName>
        <ecNumber evidence="4">2.4.-.-</ecNumber>
    </submittedName>
</protein>
<dbReference type="Gene3D" id="3.40.50.2000">
    <property type="entry name" value="Glycogen Phosphorylase B"/>
    <property type="match status" value="2"/>
</dbReference>
<dbReference type="OrthoDB" id="9775208at2"/>
<evidence type="ECO:0000256" key="2">
    <source>
        <dbReference type="ARBA" id="ARBA00022679"/>
    </source>
</evidence>
<dbReference type="GO" id="GO:0016757">
    <property type="term" value="F:glycosyltransferase activity"/>
    <property type="evidence" value="ECO:0007669"/>
    <property type="project" value="UniProtKB-KW"/>
</dbReference>
<dbReference type="EMBL" id="CP036272">
    <property type="protein sequence ID" value="QDT62759.1"/>
    <property type="molecule type" value="Genomic_DNA"/>
</dbReference>
<keyword evidence="1 4" id="KW-0328">Glycosyltransferase</keyword>
<dbReference type="PANTHER" id="PTHR12526:SF510">
    <property type="entry name" value="D-INOSITOL 3-PHOSPHATE GLYCOSYLTRANSFERASE"/>
    <property type="match status" value="1"/>
</dbReference>